<evidence type="ECO:0008006" key="5">
    <source>
        <dbReference type="Google" id="ProtNLM"/>
    </source>
</evidence>
<feature type="chain" id="PRO_5017383256" description="Shadow of prion protein 2" evidence="2">
    <location>
        <begin position="27"/>
        <end position="147"/>
    </location>
</feature>
<reference evidence="3" key="2">
    <citation type="submission" date="2025-09" db="UniProtKB">
        <authorList>
            <consortium name="Ensembl"/>
        </authorList>
    </citation>
    <scope>IDENTIFICATION</scope>
</reference>
<feature type="compositionally biased region" description="Basic residues" evidence="1">
    <location>
        <begin position="83"/>
        <end position="94"/>
    </location>
</feature>
<evidence type="ECO:0000256" key="2">
    <source>
        <dbReference type="SAM" id="SignalP"/>
    </source>
</evidence>
<reference evidence="3" key="1">
    <citation type="submission" date="2025-08" db="UniProtKB">
        <authorList>
            <consortium name="Ensembl"/>
        </authorList>
    </citation>
    <scope>IDENTIFICATION</scope>
</reference>
<accession>A0A3B4V1Y2</accession>
<dbReference type="GeneTree" id="ENSGT00390000016468"/>
<protein>
    <recommendedName>
        <fullName evidence="5">Shadow of prion protein 2</fullName>
    </recommendedName>
</protein>
<dbReference type="Ensembl" id="ENSSDUT00000024556.1">
    <property type="protein sequence ID" value="ENSSDUP00000024105.1"/>
    <property type="gene ID" value="ENSSDUG00000017528.1"/>
</dbReference>
<keyword evidence="4" id="KW-1185">Reference proteome</keyword>
<proteinExistence type="predicted"/>
<dbReference type="OMA" id="YAYSKRG"/>
<organism evidence="3 4">
    <name type="scientific">Seriola dumerili</name>
    <name type="common">Greater amberjack</name>
    <name type="synonym">Caranx dumerili</name>
    <dbReference type="NCBI Taxonomy" id="41447"/>
    <lineage>
        <taxon>Eukaryota</taxon>
        <taxon>Metazoa</taxon>
        <taxon>Chordata</taxon>
        <taxon>Craniata</taxon>
        <taxon>Vertebrata</taxon>
        <taxon>Euteleostomi</taxon>
        <taxon>Actinopterygii</taxon>
        <taxon>Neopterygii</taxon>
        <taxon>Teleostei</taxon>
        <taxon>Neoteleostei</taxon>
        <taxon>Acanthomorphata</taxon>
        <taxon>Carangaria</taxon>
        <taxon>Carangiformes</taxon>
        <taxon>Carangidae</taxon>
        <taxon>Seriola</taxon>
    </lineage>
</organism>
<sequence>MAGQQKLLSLWVWLLLMAALFPGAQYVYSKRGGFKGRGKGDSNKVPPSQSGGLSKHGLKWAGAAAAGMLGGTGTGYGLGFLGRPKHGSGNHNSHKTSSSEQDQRLYYNERQAYQNRSLWRALVSTLCLGIGWDSHLLLGSPHRVNTG</sequence>
<name>A0A3B4V1Y2_SERDU</name>
<dbReference type="AlphaFoldDB" id="A0A3B4V1Y2"/>
<evidence type="ECO:0000313" key="3">
    <source>
        <dbReference type="Ensembl" id="ENSSDUP00000024105.1"/>
    </source>
</evidence>
<keyword evidence="2" id="KW-0732">Signal</keyword>
<dbReference type="Proteomes" id="UP000261420">
    <property type="component" value="Unplaced"/>
</dbReference>
<feature type="region of interest" description="Disordered" evidence="1">
    <location>
        <begin position="36"/>
        <end position="56"/>
    </location>
</feature>
<evidence type="ECO:0000256" key="1">
    <source>
        <dbReference type="SAM" id="MobiDB-lite"/>
    </source>
</evidence>
<evidence type="ECO:0000313" key="4">
    <source>
        <dbReference type="Proteomes" id="UP000261420"/>
    </source>
</evidence>
<feature type="region of interest" description="Disordered" evidence="1">
    <location>
        <begin position="81"/>
        <end position="102"/>
    </location>
</feature>
<feature type="signal peptide" evidence="2">
    <location>
        <begin position="1"/>
        <end position="26"/>
    </location>
</feature>